<dbReference type="AlphaFoldDB" id="G0NNT6"/>
<organism evidence="2">
    <name type="scientific">Caenorhabditis brenneri</name>
    <name type="common">Nematode worm</name>
    <dbReference type="NCBI Taxonomy" id="135651"/>
    <lineage>
        <taxon>Eukaryota</taxon>
        <taxon>Metazoa</taxon>
        <taxon>Ecdysozoa</taxon>
        <taxon>Nematoda</taxon>
        <taxon>Chromadorea</taxon>
        <taxon>Rhabditida</taxon>
        <taxon>Rhabditina</taxon>
        <taxon>Rhabditomorpha</taxon>
        <taxon>Rhabditoidea</taxon>
        <taxon>Rhabditidae</taxon>
        <taxon>Peloderinae</taxon>
        <taxon>Caenorhabditis</taxon>
    </lineage>
</organism>
<name>G0NNT6_CAEBE</name>
<dbReference type="InParanoid" id="G0NNT6"/>
<protein>
    <submittedName>
        <fullName evidence="1">Uncharacterized protein</fullName>
    </submittedName>
</protein>
<reference evidence="2" key="1">
    <citation type="submission" date="2011-07" db="EMBL/GenBank/DDBJ databases">
        <authorList>
            <consortium name="Caenorhabditis brenneri Sequencing and Analysis Consortium"/>
            <person name="Wilson R.K."/>
        </authorList>
    </citation>
    <scope>NUCLEOTIDE SEQUENCE [LARGE SCALE GENOMIC DNA]</scope>
    <source>
        <strain evidence="2">PB2801</strain>
    </source>
</reference>
<evidence type="ECO:0000313" key="2">
    <source>
        <dbReference type="Proteomes" id="UP000008068"/>
    </source>
</evidence>
<gene>
    <name evidence="1" type="ORF">CAEBREN_10558</name>
</gene>
<dbReference type="Proteomes" id="UP000008068">
    <property type="component" value="Unassembled WGS sequence"/>
</dbReference>
<dbReference type="eggNOG" id="ENOG502TK9E">
    <property type="taxonomic scope" value="Eukaryota"/>
</dbReference>
<dbReference type="HOGENOM" id="CLU_1305820_0_0_1"/>
<evidence type="ECO:0000313" key="1">
    <source>
        <dbReference type="EMBL" id="EGT34917.1"/>
    </source>
</evidence>
<sequence length="218" mass="25886">MVSFFVKFVRICFTLYEGFNVSTIEDKLVPTKSEETEYHLMNLAFKQYVHKLLEVEETRKMLVDLVRNVKVTNDEMKFLENYPILWDACMTKISQVGTDEWLARMNHLLTELREFRRVLEAERRVLDVPRFAESDDLDTFDSEDFVLPIRSRQMRIDQITRGIELDNRSECEEAIVGRPLPKPSKKLKKRAPVTFPKSSFKSYYNYSNNKKYNKSGRF</sequence>
<proteinExistence type="predicted"/>
<dbReference type="EMBL" id="GL379916">
    <property type="protein sequence ID" value="EGT34917.1"/>
    <property type="molecule type" value="Genomic_DNA"/>
</dbReference>
<keyword evidence="2" id="KW-1185">Reference proteome</keyword>
<accession>G0NNT6</accession>